<accession>A0A183IAH8</accession>
<reference evidence="4 5" key="2">
    <citation type="submission" date="2018-11" db="EMBL/GenBank/DDBJ databases">
        <authorList>
            <consortium name="Pathogen Informatics"/>
        </authorList>
    </citation>
    <scope>NUCLEOTIDE SEQUENCE [LARGE SCALE GENOMIC DNA]</scope>
</reference>
<comment type="subcellular location">
    <subcellularLocation>
        <location evidence="1">Nucleus</location>
    </subcellularLocation>
</comment>
<dbReference type="PANTHER" id="PTHR14017:SF1">
    <property type="entry name" value="LD02225P"/>
    <property type="match status" value="1"/>
</dbReference>
<evidence type="ECO:0000256" key="2">
    <source>
        <dbReference type="ARBA" id="ARBA00023242"/>
    </source>
</evidence>
<protein>
    <submittedName>
        <fullName evidence="6">DUF4140 domain-containing protein</fullName>
    </submittedName>
</protein>
<dbReference type="GO" id="GO:0010468">
    <property type="term" value="P:regulation of gene expression"/>
    <property type="evidence" value="ECO:0007669"/>
    <property type="project" value="TreeGrafter"/>
</dbReference>
<evidence type="ECO:0000256" key="3">
    <source>
        <dbReference type="ARBA" id="ARBA00034483"/>
    </source>
</evidence>
<dbReference type="GO" id="GO:0000978">
    <property type="term" value="F:RNA polymerase II cis-regulatory region sequence-specific DNA binding"/>
    <property type="evidence" value="ECO:0007669"/>
    <property type="project" value="TreeGrafter"/>
</dbReference>
<comment type="similarity">
    <text evidence="3">Belongs to the UTX family.</text>
</comment>
<dbReference type="PANTHER" id="PTHR14017">
    <property type="entry name" value="LYSINE-SPECIFIC DEMETHYLASE"/>
    <property type="match status" value="1"/>
</dbReference>
<sequence length="199" mass="22255">MANGMTAYDEHAPLPKLPVPEPTLSKEKLLLSTPTVIVDTKKDANATELQQFCYRNQFAVIKSLTSAIKLDLGLFSTKTLVETAPDFQVEVRTQLYYPNEPGIITKKESSWAVENARSITSVAKYAHYQLQSFQQSLKEEHERSKANSRNGSLAGDCDPFGKKSFADGQPKVIKFGINVDLSDDVRWNSQLQVSIDMIR</sequence>
<dbReference type="Gene3D" id="2.60.120.650">
    <property type="entry name" value="Cupin"/>
    <property type="match status" value="1"/>
</dbReference>
<evidence type="ECO:0000313" key="6">
    <source>
        <dbReference type="WBParaSite" id="SBAD_0000064501-mRNA-1"/>
    </source>
</evidence>
<dbReference type="Proteomes" id="UP000270296">
    <property type="component" value="Unassembled WGS sequence"/>
</dbReference>
<dbReference type="WBParaSite" id="SBAD_0000064501-mRNA-1">
    <property type="protein sequence ID" value="SBAD_0000064501-mRNA-1"/>
    <property type="gene ID" value="SBAD_0000064501"/>
</dbReference>
<dbReference type="GO" id="GO:0071558">
    <property type="term" value="F:histone H3K27me2/H3K27me3 demethylase activity"/>
    <property type="evidence" value="ECO:0007669"/>
    <property type="project" value="TreeGrafter"/>
</dbReference>
<proteinExistence type="inferred from homology"/>
<evidence type="ECO:0000313" key="4">
    <source>
        <dbReference type="EMBL" id="VDO85892.1"/>
    </source>
</evidence>
<dbReference type="OrthoDB" id="418911at2759"/>
<gene>
    <name evidence="4" type="ORF">SBAD_LOCUS622</name>
</gene>
<dbReference type="AlphaFoldDB" id="A0A183IAH8"/>
<keyword evidence="5" id="KW-1185">Reference proteome</keyword>
<reference evidence="6" key="1">
    <citation type="submission" date="2016-06" db="UniProtKB">
        <authorList>
            <consortium name="WormBaseParasite"/>
        </authorList>
    </citation>
    <scope>IDENTIFICATION</scope>
</reference>
<name>A0A183IAH8_9BILA</name>
<dbReference type="InterPro" id="IPR051630">
    <property type="entry name" value="Corepressor-Demethylase"/>
</dbReference>
<evidence type="ECO:0000313" key="5">
    <source>
        <dbReference type="Proteomes" id="UP000270296"/>
    </source>
</evidence>
<dbReference type="GO" id="GO:0031490">
    <property type="term" value="F:chromatin DNA binding"/>
    <property type="evidence" value="ECO:0007669"/>
    <property type="project" value="TreeGrafter"/>
</dbReference>
<keyword evidence="2" id="KW-0539">Nucleus</keyword>
<evidence type="ECO:0000256" key="1">
    <source>
        <dbReference type="ARBA" id="ARBA00004123"/>
    </source>
</evidence>
<dbReference type="EMBL" id="UZAM01002280">
    <property type="protein sequence ID" value="VDO85892.1"/>
    <property type="molecule type" value="Genomic_DNA"/>
</dbReference>
<dbReference type="GO" id="GO:0044666">
    <property type="term" value="C:MLL3/4 complex"/>
    <property type="evidence" value="ECO:0007669"/>
    <property type="project" value="TreeGrafter"/>
</dbReference>
<organism evidence="6">
    <name type="scientific">Soboliphyme baturini</name>
    <dbReference type="NCBI Taxonomy" id="241478"/>
    <lineage>
        <taxon>Eukaryota</taxon>
        <taxon>Metazoa</taxon>
        <taxon>Ecdysozoa</taxon>
        <taxon>Nematoda</taxon>
        <taxon>Enoplea</taxon>
        <taxon>Dorylaimia</taxon>
        <taxon>Dioctophymatida</taxon>
        <taxon>Dioctophymatoidea</taxon>
        <taxon>Soboliphymatidae</taxon>
        <taxon>Soboliphyme</taxon>
    </lineage>
</organism>